<name>A0A4P2PVH8_SORCE</name>
<reference evidence="2 3" key="1">
    <citation type="submission" date="2015-09" db="EMBL/GenBank/DDBJ databases">
        <title>Sorangium comparison.</title>
        <authorList>
            <person name="Zaburannyi N."/>
            <person name="Bunk B."/>
            <person name="Overmann J."/>
            <person name="Mueller R."/>
        </authorList>
    </citation>
    <scope>NUCLEOTIDE SEQUENCE [LARGE SCALE GENOMIC DNA]</scope>
    <source>
        <strain evidence="2 3">So ceGT47</strain>
    </source>
</reference>
<evidence type="ECO:0000313" key="2">
    <source>
        <dbReference type="EMBL" id="AUX20446.1"/>
    </source>
</evidence>
<dbReference type="Proteomes" id="UP000295781">
    <property type="component" value="Chromosome"/>
</dbReference>
<proteinExistence type="predicted"/>
<evidence type="ECO:0008006" key="4">
    <source>
        <dbReference type="Google" id="ProtNLM"/>
    </source>
</evidence>
<feature type="signal peptide" evidence="1">
    <location>
        <begin position="1"/>
        <end position="17"/>
    </location>
</feature>
<gene>
    <name evidence="2" type="ORF">SOCEGT47_009170</name>
</gene>
<feature type="chain" id="PRO_5020852364" description="Secreted protein" evidence="1">
    <location>
        <begin position="18"/>
        <end position="155"/>
    </location>
</feature>
<dbReference type="PROSITE" id="PS51257">
    <property type="entry name" value="PROKAR_LIPOPROTEIN"/>
    <property type="match status" value="1"/>
</dbReference>
<accession>A0A4P2PVH8</accession>
<dbReference type="EMBL" id="CP012670">
    <property type="protein sequence ID" value="AUX20446.1"/>
    <property type="molecule type" value="Genomic_DNA"/>
</dbReference>
<dbReference type="RefSeq" id="WP_207213777.1">
    <property type="nucleotide sequence ID" value="NZ_CP012670.1"/>
</dbReference>
<evidence type="ECO:0000313" key="3">
    <source>
        <dbReference type="Proteomes" id="UP000295781"/>
    </source>
</evidence>
<sequence>MRTALISTFLASLVALAGASGCGGNVVVDGEPTGPGGAGAGGMSGVGTGSTAPGPSPMESCHTFCALFDPACPDNACRAQCASLLSAPRACSAQAGEYFQCMGTGIYIPDNTPCAWVQDWLEPLFACMDTAIPCRTDFVVPCAEAFEEYKACQRE</sequence>
<protein>
    <recommendedName>
        <fullName evidence="4">Secreted protein</fullName>
    </recommendedName>
</protein>
<evidence type="ECO:0000256" key="1">
    <source>
        <dbReference type="SAM" id="SignalP"/>
    </source>
</evidence>
<dbReference type="AlphaFoldDB" id="A0A4P2PVH8"/>
<organism evidence="2 3">
    <name type="scientific">Sorangium cellulosum</name>
    <name type="common">Polyangium cellulosum</name>
    <dbReference type="NCBI Taxonomy" id="56"/>
    <lineage>
        <taxon>Bacteria</taxon>
        <taxon>Pseudomonadati</taxon>
        <taxon>Myxococcota</taxon>
        <taxon>Polyangia</taxon>
        <taxon>Polyangiales</taxon>
        <taxon>Polyangiaceae</taxon>
        <taxon>Sorangium</taxon>
    </lineage>
</organism>
<keyword evidence="1" id="KW-0732">Signal</keyword>